<feature type="binding site" evidence="4">
    <location>
        <begin position="127"/>
        <end position="130"/>
    </location>
    <ligand>
        <name>pyridoxal 5'-phosphate</name>
        <dbReference type="ChEBI" id="CHEBI:597326"/>
    </ligand>
</feature>
<feature type="modified residue" description="N6-(pyridoxal phosphate)lysine" evidence="4">
    <location>
        <position position="223"/>
    </location>
</feature>
<feature type="binding site" evidence="4">
    <location>
        <position position="222"/>
    </location>
    <ligand>
        <name>pyridoxal 5'-phosphate</name>
        <dbReference type="ChEBI" id="CHEBI:597326"/>
    </ligand>
</feature>
<feature type="binding site" evidence="4">
    <location>
        <position position="200"/>
    </location>
    <ligand>
        <name>pyridoxal 5'-phosphate</name>
        <dbReference type="ChEBI" id="CHEBI:597326"/>
    </ligand>
</feature>
<dbReference type="GO" id="GO:0030170">
    <property type="term" value="F:pyridoxal phosphate binding"/>
    <property type="evidence" value="ECO:0007669"/>
    <property type="project" value="UniProtKB-UniRule"/>
</dbReference>
<dbReference type="GO" id="GO:0030429">
    <property type="term" value="F:kynureninase activity"/>
    <property type="evidence" value="ECO:0007669"/>
    <property type="project" value="UniProtKB-UniRule"/>
</dbReference>
<feature type="binding site" evidence="4">
    <location>
        <position position="168"/>
    </location>
    <ligand>
        <name>pyridoxal 5'-phosphate</name>
        <dbReference type="ChEBI" id="CHEBI:597326"/>
    </ligand>
</feature>
<evidence type="ECO:0000256" key="2">
    <source>
        <dbReference type="ARBA" id="ARBA00022801"/>
    </source>
</evidence>
<comment type="subunit">
    <text evidence="4 6">Homodimer.</text>
</comment>
<proteinExistence type="inferred from homology"/>
<dbReference type="Pfam" id="PF22580">
    <property type="entry name" value="KYNU_C"/>
    <property type="match status" value="1"/>
</dbReference>
<comment type="catalytic activity">
    <reaction evidence="6">
        <text>3-hydroxy-L-kynurenine + H2O = 3-hydroxyanthranilate + L-alanine + H(+)</text>
        <dbReference type="Rhea" id="RHEA:25143"/>
        <dbReference type="ChEBI" id="CHEBI:15377"/>
        <dbReference type="ChEBI" id="CHEBI:15378"/>
        <dbReference type="ChEBI" id="CHEBI:36559"/>
        <dbReference type="ChEBI" id="CHEBI:57972"/>
        <dbReference type="ChEBI" id="CHEBI:58125"/>
        <dbReference type="EC" id="3.7.1.3"/>
    </reaction>
</comment>
<dbReference type="NCBIfam" id="TIGR01814">
    <property type="entry name" value="kynureninase"/>
    <property type="match status" value="1"/>
</dbReference>
<keyword evidence="3 4" id="KW-0663">Pyridoxal phosphate</keyword>
<dbReference type="InterPro" id="IPR015424">
    <property type="entry name" value="PyrdxlP-dep_Trfase"/>
</dbReference>
<dbReference type="GO" id="GO:0019441">
    <property type="term" value="P:L-tryptophan catabolic process to kynurenine"/>
    <property type="evidence" value="ECO:0007669"/>
    <property type="project" value="TreeGrafter"/>
</dbReference>
<dbReference type="GO" id="GO:0005737">
    <property type="term" value="C:cytoplasm"/>
    <property type="evidence" value="ECO:0007669"/>
    <property type="project" value="UniProtKB-UniRule"/>
</dbReference>
<comment type="cofactor">
    <cofactor evidence="4 6">
        <name>pyridoxal 5'-phosphate</name>
        <dbReference type="ChEBI" id="CHEBI:597326"/>
    </cofactor>
</comment>
<evidence type="ECO:0000256" key="6">
    <source>
        <dbReference type="PIRNR" id="PIRNR038800"/>
    </source>
</evidence>
<gene>
    <name evidence="4 7" type="primary">kynU</name>
    <name evidence="7" type="ORF">GCM10010989_00180</name>
</gene>
<comment type="pathway">
    <text evidence="4 6">Amino-acid degradation; L-kynurenine degradation; L-alanine and anthranilate from L-kynurenine: step 1/1.</text>
</comment>
<dbReference type="InterPro" id="IPR015422">
    <property type="entry name" value="PyrdxlP-dep_Trfase_small"/>
</dbReference>
<feature type="binding site" evidence="4">
    <location>
        <position position="278"/>
    </location>
    <ligand>
        <name>pyridoxal 5'-phosphate</name>
        <dbReference type="ChEBI" id="CHEBI:597326"/>
    </ligand>
</feature>
<dbReference type="Proteomes" id="UP000598997">
    <property type="component" value="Unassembled WGS sequence"/>
</dbReference>
<name>A0A917DD16_9SPHN</name>
<accession>A0A917DD16</accession>
<dbReference type="RefSeq" id="WP_066766025.1">
    <property type="nucleotide sequence ID" value="NZ_BMIO01000001.1"/>
</dbReference>
<dbReference type="GO" id="GO:0019805">
    <property type="term" value="P:quinolinate biosynthetic process"/>
    <property type="evidence" value="ECO:0007669"/>
    <property type="project" value="UniProtKB-UniRule"/>
</dbReference>
<comment type="pathway">
    <text evidence="4 6">Cofactor biosynthesis; NAD(+) biosynthesis; quinolinate from L-kynurenine: step 2/3.</text>
</comment>
<evidence type="ECO:0000256" key="5">
    <source>
        <dbReference type="NCBIfam" id="TIGR01814"/>
    </source>
</evidence>
<dbReference type="Gene3D" id="3.40.640.10">
    <property type="entry name" value="Type I PLP-dependent aspartate aminotransferase-like (Major domain)"/>
    <property type="match status" value="1"/>
</dbReference>
<dbReference type="EMBL" id="BMIO01000001">
    <property type="protein sequence ID" value="GGD30084.1"/>
    <property type="molecule type" value="Genomic_DNA"/>
</dbReference>
<feature type="binding site" evidence="4">
    <location>
        <position position="252"/>
    </location>
    <ligand>
        <name>pyridoxal 5'-phosphate</name>
        <dbReference type="ChEBI" id="CHEBI:597326"/>
    </ligand>
</feature>
<dbReference type="HAMAP" id="MF_01970">
    <property type="entry name" value="Kynureninase"/>
    <property type="match status" value="1"/>
</dbReference>
<dbReference type="GO" id="GO:0009435">
    <property type="term" value="P:NAD+ biosynthetic process"/>
    <property type="evidence" value="ECO:0007669"/>
    <property type="project" value="UniProtKB-UniRule"/>
</dbReference>
<comment type="similarity">
    <text evidence="4 6">Belongs to the kynureninase family.</text>
</comment>
<comment type="function">
    <text evidence="4 6">Catalyzes the cleavage of L-kynurenine (L-Kyn) and L-3-hydroxykynurenine (L-3OHKyn) into anthranilic acid (AA) and 3-hydroxyanthranilic acid (3-OHAA), respectively.</text>
</comment>
<organism evidence="7 8">
    <name type="scientific">Croceicoccus pelagius</name>
    <dbReference type="NCBI Taxonomy" id="1703341"/>
    <lineage>
        <taxon>Bacteria</taxon>
        <taxon>Pseudomonadati</taxon>
        <taxon>Pseudomonadota</taxon>
        <taxon>Alphaproteobacteria</taxon>
        <taxon>Sphingomonadales</taxon>
        <taxon>Erythrobacteraceae</taxon>
        <taxon>Croceicoccus</taxon>
    </lineage>
</organism>
<comment type="catalytic activity">
    <reaction evidence="4 6">
        <text>L-kynurenine + H2O = anthranilate + L-alanine + H(+)</text>
        <dbReference type="Rhea" id="RHEA:16813"/>
        <dbReference type="ChEBI" id="CHEBI:15377"/>
        <dbReference type="ChEBI" id="CHEBI:15378"/>
        <dbReference type="ChEBI" id="CHEBI:16567"/>
        <dbReference type="ChEBI" id="CHEBI:57959"/>
        <dbReference type="ChEBI" id="CHEBI:57972"/>
        <dbReference type="EC" id="3.7.1.3"/>
    </reaction>
</comment>
<evidence type="ECO:0000313" key="8">
    <source>
        <dbReference type="Proteomes" id="UP000598997"/>
    </source>
</evidence>
<keyword evidence="8" id="KW-1185">Reference proteome</keyword>
<dbReference type="InterPro" id="IPR015421">
    <property type="entry name" value="PyrdxlP-dep_Trfase_major"/>
</dbReference>
<dbReference type="PANTHER" id="PTHR14084">
    <property type="entry name" value="KYNURENINASE"/>
    <property type="match status" value="1"/>
</dbReference>
<evidence type="ECO:0000256" key="1">
    <source>
        <dbReference type="ARBA" id="ARBA00022642"/>
    </source>
</evidence>
<keyword evidence="2 4" id="KW-0378">Hydrolase</keyword>
<dbReference type="PANTHER" id="PTHR14084:SF0">
    <property type="entry name" value="KYNURENINASE"/>
    <property type="match status" value="1"/>
</dbReference>
<feature type="binding site" evidence="4">
    <location>
        <position position="197"/>
    </location>
    <ligand>
        <name>pyridoxal 5'-phosphate</name>
        <dbReference type="ChEBI" id="CHEBI:597326"/>
    </ligand>
</feature>
<dbReference type="GO" id="GO:0097053">
    <property type="term" value="P:L-kynurenine catabolic process"/>
    <property type="evidence" value="ECO:0007669"/>
    <property type="project" value="UniProtKB-UniRule"/>
</dbReference>
<feature type="binding site" evidence="4">
    <location>
        <position position="100"/>
    </location>
    <ligand>
        <name>pyridoxal 5'-phosphate</name>
        <dbReference type="ChEBI" id="CHEBI:597326"/>
    </ligand>
</feature>
<protein>
    <recommendedName>
        <fullName evidence="4 5">Kynureninase</fullName>
        <ecNumber evidence="4 5">3.7.1.3</ecNumber>
    </recommendedName>
    <alternativeName>
        <fullName evidence="4">L-kynurenine hydrolase</fullName>
    </alternativeName>
</protein>
<evidence type="ECO:0000256" key="4">
    <source>
        <dbReference type="HAMAP-Rule" id="MF_01970"/>
    </source>
</evidence>
<dbReference type="AlphaFoldDB" id="A0A917DD16"/>
<dbReference type="SUPFAM" id="SSF53383">
    <property type="entry name" value="PLP-dependent transferases"/>
    <property type="match status" value="1"/>
</dbReference>
<dbReference type="OrthoDB" id="9812626at2"/>
<dbReference type="Gene3D" id="3.90.1150.10">
    <property type="entry name" value="Aspartate Aminotransferase, domain 1"/>
    <property type="match status" value="1"/>
</dbReference>
<sequence length="412" mass="44555">MAAVSIADIFEMDAHDPLAPVRDRFQLPEGVIYLDGNSLGALPRQTPAHVAHVVESQWGRDLIRSWNRHDWIGMPQRLGAKIAGLIGAQGDEVVACDSTSVNLFKLLHGAFALSPSRTTILCERAGFPTDRYMAQSVVDLAGGRGVKAVERTQIADAIGEDTAVVLLTHVDYRSGHKLDMAAVNRAAKDKGALVLWDLSHSAGAIDVDLAASGADLAVGCGYKYLNGGPGAPAFLYVGKELQERLSSPLPGWMGHAQPFAFWQGYEPAPGIDRFLCGTPPILAMAALESGLAQFESVDIGALFAKGQALCDLYIDLMQGLSQRHGFALASPKNPDERGSHISFAHPEAYAICQALISRGVIGDFRTPDLLRMGFTPLYTRYRDVWEAVQILADIMDSGVWDDARFSQKQRVT</sequence>
<reference evidence="7 8" key="1">
    <citation type="journal article" date="2014" name="Int. J. Syst. Evol. Microbiol.">
        <title>Complete genome sequence of Corynebacterium casei LMG S-19264T (=DSM 44701T), isolated from a smear-ripened cheese.</title>
        <authorList>
            <consortium name="US DOE Joint Genome Institute (JGI-PGF)"/>
            <person name="Walter F."/>
            <person name="Albersmeier A."/>
            <person name="Kalinowski J."/>
            <person name="Ruckert C."/>
        </authorList>
    </citation>
    <scope>NUCLEOTIDE SEQUENCE [LARGE SCALE GENOMIC DNA]</scope>
    <source>
        <strain evidence="7 8">CGMCC 1.15358</strain>
    </source>
</reference>
<evidence type="ECO:0000256" key="3">
    <source>
        <dbReference type="ARBA" id="ARBA00022898"/>
    </source>
</evidence>
<evidence type="ECO:0000313" key="7">
    <source>
        <dbReference type="EMBL" id="GGD30084.1"/>
    </source>
</evidence>
<feature type="binding site" evidence="4">
    <location>
        <position position="99"/>
    </location>
    <ligand>
        <name>pyridoxal 5'-phosphate</name>
        <dbReference type="ChEBI" id="CHEBI:597326"/>
    </ligand>
</feature>
<dbReference type="InterPro" id="IPR010111">
    <property type="entry name" value="Kynureninase"/>
</dbReference>
<dbReference type="EC" id="3.7.1.3" evidence="4 5"/>
<dbReference type="PIRSF" id="PIRSF038800">
    <property type="entry name" value="KYNU"/>
    <property type="match status" value="1"/>
</dbReference>
<keyword evidence="1 4" id="KW-0662">Pyridine nucleotide biosynthesis</keyword>
<comment type="caution">
    <text evidence="7">The sequence shown here is derived from an EMBL/GenBank/DDBJ whole genome shotgun (WGS) entry which is preliminary data.</text>
</comment>
<dbReference type="GO" id="GO:0043420">
    <property type="term" value="P:anthranilate metabolic process"/>
    <property type="evidence" value="ECO:0007669"/>
    <property type="project" value="TreeGrafter"/>
</dbReference>